<feature type="domain" description="CRAL-TRIO" evidence="3">
    <location>
        <begin position="337"/>
        <end position="485"/>
    </location>
</feature>
<evidence type="ECO:0000259" key="3">
    <source>
        <dbReference type="PROSITE" id="PS50191"/>
    </source>
</evidence>
<keyword evidence="2" id="KW-0472">Membrane</keyword>
<evidence type="ECO:0000256" key="1">
    <source>
        <dbReference type="SAM" id="MobiDB-lite"/>
    </source>
</evidence>
<keyword evidence="2" id="KW-1133">Transmembrane helix</keyword>
<organism evidence="4 5">
    <name type="scientific">Canavalia gladiata</name>
    <name type="common">Sword bean</name>
    <name type="synonym">Dolichos gladiatus</name>
    <dbReference type="NCBI Taxonomy" id="3824"/>
    <lineage>
        <taxon>Eukaryota</taxon>
        <taxon>Viridiplantae</taxon>
        <taxon>Streptophyta</taxon>
        <taxon>Embryophyta</taxon>
        <taxon>Tracheophyta</taxon>
        <taxon>Spermatophyta</taxon>
        <taxon>Magnoliopsida</taxon>
        <taxon>eudicotyledons</taxon>
        <taxon>Gunneridae</taxon>
        <taxon>Pentapetalae</taxon>
        <taxon>rosids</taxon>
        <taxon>fabids</taxon>
        <taxon>Fabales</taxon>
        <taxon>Fabaceae</taxon>
        <taxon>Papilionoideae</taxon>
        <taxon>50 kb inversion clade</taxon>
        <taxon>NPAAA clade</taxon>
        <taxon>indigoferoid/millettioid clade</taxon>
        <taxon>Phaseoleae</taxon>
        <taxon>Canavalia</taxon>
    </lineage>
</organism>
<dbReference type="SMART" id="SM00516">
    <property type="entry name" value="SEC14"/>
    <property type="match status" value="1"/>
</dbReference>
<reference evidence="4 5" key="1">
    <citation type="submission" date="2024-01" db="EMBL/GenBank/DDBJ databases">
        <title>The genomes of 5 underutilized Papilionoideae crops provide insights into root nodulation and disease resistanc.</title>
        <authorList>
            <person name="Jiang F."/>
        </authorList>
    </citation>
    <scope>NUCLEOTIDE SEQUENCE [LARGE SCALE GENOMIC DNA]</scope>
    <source>
        <strain evidence="4">LVBAO_FW01</strain>
        <tissue evidence="4">Leaves</tissue>
    </source>
</reference>
<dbReference type="EMBL" id="JAYMYQ010000009">
    <property type="protein sequence ID" value="KAK7312484.1"/>
    <property type="molecule type" value="Genomic_DNA"/>
</dbReference>
<protein>
    <recommendedName>
        <fullName evidence="3">CRAL-TRIO domain-containing protein</fullName>
    </recommendedName>
</protein>
<evidence type="ECO:0000256" key="2">
    <source>
        <dbReference type="SAM" id="Phobius"/>
    </source>
</evidence>
<dbReference type="Proteomes" id="UP001367508">
    <property type="component" value="Unassembled WGS sequence"/>
</dbReference>
<feature type="transmembrane region" description="Helical" evidence="2">
    <location>
        <begin position="539"/>
        <end position="561"/>
    </location>
</feature>
<dbReference type="Gene3D" id="3.40.525.10">
    <property type="entry name" value="CRAL-TRIO lipid binding domain"/>
    <property type="match status" value="1"/>
</dbReference>
<dbReference type="PROSITE" id="PS50191">
    <property type="entry name" value="CRAL_TRIO"/>
    <property type="match status" value="1"/>
</dbReference>
<gene>
    <name evidence="4" type="ORF">VNO77_36377</name>
</gene>
<dbReference type="AlphaFoldDB" id="A0AAN9PWL0"/>
<name>A0AAN9PWL0_CANGL</name>
<dbReference type="InterPro" id="IPR001251">
    <property type="entry name" value="CRAL-TRIO_dom"/>
</dbReference>
<accession>A0AAN9PWL0</accession>
<proteinExistence type="predicted"/>
<dbReference type="SUPFAM" id="SSF52087">
    <property type="entry name" value="CRAL/TRIO domain"/>
    <property type="match status" value="1"/>
</dbReference>
<dbReference type="InterPro" id="IPR036865">
    <property type="entry name" value="CRAL-TRIO_dom_sf"/>
</dbReference>
<keyword evidence="2" id="KW-0812">Transmembrane</keyword>
<dbReference type="PANTHER" id="PTHR47041">
    <property type="entry name" value="SEC14 CYTOSOLIC FACTOR FAMILY PROTEIN / PHOSPHOGLYCERIDE TRANSFER FAMILY PROTEIN"/>
    <property type="match status" value="1"/>
</dbReference>
<dbReference type="PANTHER" id="PTHR47041:SF2">
    <property type="entry name" value="SEC14 CYTOSOLIC FACTOR FAMILY PROTEIN _ PHOSPHOGLYCERIDE TRANSFER FAMILY PROTEIN"/>
    <property type="match status" value="1"/>
</dbReference>
<dbReference type="Pfam" id="PF00650">
    <property type="entry name" value="CRAL_TRIO"/>
    <property type="match status" value="1"/>
</dbReference>
<evidence type="ECO:0000313" key="4">
    <source>
        <dbReference type="EMBL" id="KAK7312484.1"/>
    </source>
</evidence>
<comment type="caution">
    <text evidence="4">The sequence shown here is derived from an EMBL/GenBank/DDBJ whole genome shotgun (WGS) entry which is preliminary data.</text>
</comment>
<keyword evidence="5" id="KW-1185">Reference proteome</keyword>
<sequence length="570" mass="64320">MTSESTHLHRPRSHLASENQERRTSSSEPIHLTPYNPFHHFHSRRSYFLTSQPDSLVFISVSFTSASRFALSIFIETDLPSVYAGDRVGDSNSSMGSNPKQSSVMTGQKTYNKLLVASRPKGFAQRNYQHLVSLTHRDFGNSAVGRATIFLLKVAALEAVRRFSKSKCPCIWRGLQGLQVLVYPPFKWIQRWAPFRGLVKSMQVLSRPLLVLSIATVFTDQPQFSDGTSDSVTDSHDSEVSAELSPVQTNLNTSHSERAPKVLEYENWLTRLNQELENQGIRLPERINDDELYRFYTASNNDFTCFLTSIKKTICWRESYGFLSGEELEMWSNMVFWHGSDLLHRPCLIVRLGIACSSLASNNRSQFAQAVISQVEYGVLHLVDADNHQITVLVDCEGLSPLKIPMQMMRSCSSLLQDHFPNRLGCLFIIRLPAIVRVIAQTFIQVIKPATRKKLKLEGEMYQKVLNDNLPNLPSYLGGCCTCMKCSKIGKRDILQPHTAGANSSRIDREEDISDSDDSPSMHPSSELDDRQINNYDQLLRTAVISILVFWVFIALGAGIYDPGSRRLSS</sequence>
<feature type="region of interest" description="Disordered" evidence="1">
    <location>
        <begin position="1"/>
        <end position="31"/>
    </location>
</feature>
<dbReference type="CDD" id="cd00170">
    <property type="entry name" value="SEC14"/>
    <property type="match status" value="1"/>
</dbReference>
<evidence type="ECO:0000313" key="5">
    <source>
        <dbReference type="Proteomes" id="UP001367508"/>
    </source>
</evidence>
<feature type="region of interest" description="Disordered" evidence="1">
    <location>
        <begin position="500"/>
        <end position="529"/>
    </location>
</feature>